<accession>A0ABS6XRS6</accession>
<dbReference type="PROSITE" id="PS52016">
    <property type="entry name" value="TONB_DEPENDENT_REC_3"/>
    <property type="match status" value="1"/>
</dbReference>
<keyword evidence="1" id="KW-0472">Membrane</keyword>
<dbReference type="InterPro" id="IPR023996">
    <property type="entry name" value="TonB-dep_OMP_SusC/RagA"/>
</dbReference>
<dbReference type="RefSeq" id="WP_219315877.1">
    <property type="nucleotide sequence ID" value="NZ_JAHWYN010000002.1"/>
</dbReference>
<evidence type="ECO:0000313" key="4">
    <source>
        <dbReference type="Proteomes" id="UP000812031"/>
    </source>
</evidence>
<sequence>MKIISLYKGLGVLWYTLILSLCLSCTASFANTTLKYKRSISHQFQISGKVTNGTIPLSGVSITSRKQRGTAVTDFDGRFTITASPDDILVFTYMGYKTVTIDVAGRSTINISLQENATKLQEVKINAGYYSVKNSERTGSISKITAKDLEKQPVTNVLATMQGRMAGVNITQTTGMPGGGFNIEIRGQNSLRLDGNNPLYIIDGVPYSSQDIGSTYTSGNIPGQNSPLNSINPNDVASIEVLKDADATAIYGSRGANGVVLITTKKGKEGKTAFTTNYSSGLGQVAHFMNVMKTPEYLTMRREAFANDGVTEYPADAYDVNGTWDQNRSTNWQKELIGGTASYTNIQSSLSGGSPLTQFLLSGNYSKETTVFPGDFDYIKGNGHFNLNHESDNKKFKINFTAGYTIQRNNLPSIDFTRDAITLVPNAPTLYDEMGNLNWENNTFDNPLAQLEGTIKGQTQDLIANLLLAYDLGAGFTAKTSFGYTDLRQSQNNVQPSTIYNPAYGLGSEVSALFSNTIHRDSWIVEPQLNWNHTYGKGKIEALAGTTFQQQNSDQLVSAGEGFASNSLIENPASAAHYLILNSDESVYKYQAFFGRINYNWDSKYIVNITGRRDGSSRFGPGRQYANFGAVGAAWLFSKETFIQDNLGFLSFGKIRGSYGSSGNDQIGDYQYLDTYGTSGNTYQGIGGLQPTRLFNPNFGWETNKKLEIALETGFWSDRIFTTVAWYRNRSSSQLVGIPLPGTTGFSELQANLDAEVQNSGFEFSLRTTNFQSKDFSWTTNFNLTCAQNELLSFPGLEGSTYKNQYVIGQPINIVKVYHYTGLNPTTGVYQFEDFNGDGKLSAADDKKTIKSLSPKYYGGFQNQLRYGQVQLDFLFQFVKQENFNENYRMGMPGTMINQPEGVIDHWQNVGDLGPYQSYSNSNSQKRAGNIRYSQSDAAIGDASYIRLKNVSLSFDLPQNWTKKFLCKLSLQGQNLLTISHYKGMDPEFISTGYLPPLRVVTSSLQVTF</sequence>
<evidence type="ECO:0000313" key="3">
    <source>
        <dbReference type="EMBL" id="MBW4359339.1"/>
    </source>
</evidence>
<evidence type="ECO:0000259" key="2">
    <source>
        <dbReference type="Pfam" id="PF07715"/>
    </source>
</evidence>
<dbReference type="NCBIfam" id="TIGR04056">
    <property type="entry name" value="OMP_RagA_SusC"/>
    <property type="match status" value="1"/>
</dbReference>
<dbReference type="Pfam" id="PF07715">
    <property type="entry name" value="Plug"/>
    <property type="match status" value="1"/>
</dbReference>
<keyword evidence="4" id="KW-1185">Reference proteome</keyword>
<keyword evidence="1" id="KW-0998">Cell outer membrane</keyword>
<gene>
    <name evidence="3" type="ORF">KZH69_02465</name>
</gene>
<comment type="similarity">
    <text evidence="1">Belongs to the TonB-dependent receptor family.</text>
</comment>
<dbReference type="InterPro" id="IPR012910">
    <property type="entry name" value="Plug_dom"/>
</dbReference>
<dbReference type="NCBIfam" id="TIGR04057">
    <property type="entry name" value="SusC_RagA_signa"/>
    <property type="match status" value="1"/>
</dbReference>
<proteinExistence type="inferred from homology"/>
<comment type="caution">
    <text evidence="3">The sequence shown here is derived from an EMBL/GenBank/DDBJ whole genome shotgun (WGS) entry which is preliminary data.</text>
</comment>
<evidence type="ECO:0000256" key="1">
    <source>
        <dbReference type="PROSITE-ProRule" id="PRU01360"/>
    </source>
</evidence>
<comment type="subcellular location">
    <subcellularLocation>
        <location evidence="1">Cell outer membrane</location>
        <topology evidence="1">Multi-pass membrane protein</topology>
    </subcellularLocation>
</comment>
<keyword evidence="1" id="KW-0813">Transport</keyword>
<dbReference type="InterPro" id="IPR023997">
    <property type="entry name" value="TonB-dep_OMP_SusC/RagA_CS"/>
</dbReference>
<name>A0ABS6XRS6_9FLAO</name>
<dbReference type="Pfam" id="PF13715">
    <property type="entry name" value="CarbopepD_reg_2"/>
    <property type="match status" value="1"/>
</dbReference>
<reference evidence="3 4" key="1">
    <citation type="submission" date="2021-07" db="EMBL/GenBank/DDBJ databases">
        <title>Flavobacterium sp. nov. isolated from sediment on the Taihu Lake.</title>
        <authorList>
            <person name="Qu J.-H."/>
        </authorList>
    </citation>
    <scope>NUCLEOTIDE SEQUENCE [LARGE SCALE GENOMIC DNA]</scope>
    <source>
        <strain evidence="3 4">NAS39</strain>
    </source>
</reference>
<dbReference type="InterPro" id="IPR039426">
    <property type="entry name" value="TonB-dep_rcpt-like"/>
</dbReference>
<keyword evidence="1" id="KW-1134">Transmembrane beta strand</keyword>
<keyword evidence="1" id="KW-0812">Transmembrane</keyword>
<dbReference type="Proteomes" id="UP000812031">
    <property type="component" value="Unassembled WGS sequence"/>
</dbReference>
<organism evidence="3 4">
    <name type="scientific">Flavobacterium taihuense</name>
    <dbReference type="NCBI Taxonomy" id="2857508"/>
    <lineage>
        <taxon>Bacteria</taxon>
        <taxon>Pseudomonadati</taxon>
        <taxon>Bacteroidota</taxon>
        <taxon>Flavobacteriia</taxon>
        <taxon>Flavobacteriales</taxon>
        <taxon>Flavobacteriaceae</taxon>
        <taxon>Flavobacterium</taxon>
    </lineage>
</organism>
<protein>
    <submittedName>
        <fullName evidence="3">SusC/RagA family TonB-linked outer membrane protein</fullName>
    </submittedName>
</protein>
<dbReference type="EMBL" id="JAHWYN010000002">
    <property type="protein sequence ID" value="MBW4359339.1"/>
    <property type="molecule type" value="Genomic_DNA"/>
</dbReference>
<feature type="domain" description="TonB-dependent receptor plug" evidence="2">
    <location>
        <begin position="135"/>
        <end position="259"/>
    </location>
</feature>